<dbReference type="PANTHER" id="PTHR42760:SF115">
    <property type="entry name" value="3-OXOACYL-[ACYL-CARRIER-PROTEIN] REDUCTASE FABG"/>
    <property type="match status" value="1"/>
</dbReference>
<organism evidence="5 6">
    <name type="scientific">Pyricularia grisea</name>
    <name type="common">Crabgrass-specific blast fungus</name>
    <name type="synonym">Magnaporthe grisea</name>
    <dbReference type="NCBI Taxonomy" id="148305"/>
    <lineage>
        <taxon>Eukaryota</taxon>
        <taxon>Fungi</taxon>
        <taxon>Dikarya</taxon>
        <taxon>Ascomycota</taxon>
        <taxon>Pezizomycotina</taxon>
        <taxon>Sordariomycetes</taxon>
        <taxon>Sordariomycetidae</taxon>
        <taxon>Magnaporthales</taxon>
        <taxon>Pyriculariaceae</taxon>
        <taxon>Pyricularia</taxon>
    </lineage>
</organism>
<sequence>MTELYSLKGKNVVITGAGGYNIGTQTAILFAKSGASTLLLSDVSQCALDALRCALARNGAFPDSTFIFHACNVSDDGSMADLFSQLDPLGGPDVVVNNAGVFPTSADGDAITSTRAAWDTTYLVNVLGTWLGRRYAVLAMRRHAKPRGSVVNLGSVAGPIGSAIAQLAYTSSKGAVAAMTRELAIVHARESIRFNCLCPGPVNSPMLNHFLDGPGDEEEESAELGGEPNSGSKRRRREVHLPQGRWGDSVEVAAAALFLAADASAFVNAIDLAVDGGLTKAFVTPLGPPSAAFIPNFSVSP</sequence>
<gene>
    <name evidence="6" type="ORF">PgNI_09071</name>
</gene>
<dbReference type="PRINTS" id="PR00080">
    <property type="entry name" value="SDRFAMILY"/>
</dbReference>
<dbReference type="AlphaFoldDB" id="A0A6P8ARN7"/>
<dbReference type="PRINTS" id="PR00081">
    <property type="entry name" value="GDHRDH"/>
</dbReference>
<dbReference type="SUPFAM" id="SSF51735">
    <property type="entry name" value="NAD(P)-binding Rossmann-fold domains"/>
    <property type="match status" value="1"/>
</dbReference>
<dbReference type="Gene3D" id="3.40.50.720">
    <property type="entry name" value="NAD(P)-binding Rossmann-like Domain"/>
    <property type="match status" value="1"/>
</dbReference>
<dbReference type="PANTHER" id="PTHR42760">
    <property type="entry name" value="SHORT-CHAIN DEHYDROGENASES/REDUCTASES FAMILY MEMBER"/>
    <property type="match status" value="1"/>
</dbReference>
<evidence type="ECO:0000256" key="3">
    <source>
        <dbReference type="ARBA" id="ARBA00023002"/>
    </source>
</evidence>
<evidence type="ECO:0000256" key="2">
    <source>
        <dbReference type="ARBA" id="ARBA00022857"/>
    </source>
</evidence>
<dbReference type="Pfam" id="PF13561">
    <property type="entry name" value="adh_short_C2"/>
    <property type="match status" value="1"/>
</dbReference>
<dbReference type="PROSITE" id="PS00061">
    <property type="entry name" value="ADH_SHORT"/>
    <property type="match status" value="1"/>
</dbReference>
<evidence type="ECO:0000313" key="6">
    <source>
        <dbReference type="RefSeq" id="XP_030977552.1"/>
    </source>
</evidence>
<accession>A0A6P8ARN7</accession>
<reference evidence="6" key="1">
    <citation type="journal article" date="2019" name="Mol. Biol. Evol.">
        <title>Blast fungal genomes show frequent chromosomal changes, gene gains and losses, and effector gene turnover.</title>
        <authorList>
            <person name="Gomez Luciano L.B."/>
            <person name="Jason Tsai I."/>
            <person name="Chuma I."/>
            <person name="Tosa Y."/>
            <person name="Chen Y.H."/>
            <person name="Li J.Y."/>
            <person name="Li M.Y."/>
            <person name="Jade Lu M.Y."/>
            <person name="Nakayashiki H."/>
            <person name="Li W.H."/>
        </authorList>
    </citation>
    <scope>NUCLEOTIDE SEQUENCE</scope>
    <source>
        <strain evidence="6">NI907</strain>
    </source>
</reference>
<dbReference type="GO" id="GO:0016616">
    <property type="term" value="F:oxidoreductase activity, acting on the CH-OH group of donors, NAD or NADP as acceptor"/>
    <property type="evidence" value="ECO:0007669"/>
    <property type="project" value="TreeGrafter"/>
</dbReference>
<keyword evidence="3" id="KW-0560">Oxidoreductase</keyword>
<evidence type="ECO:0000256" key="1">
    <source>
        <dbReference type="ARBA" id="ARBA00006484"/>
    </source>
</evidence>
<dbReference type="InterPro" id="IPR002347">
    <property type="entry name" value="SDR_fam"/>
</dbReference>
<dbReference type="CDD" id="cd05233">
    <property type="entry name" value="SDR_c"/>
    <property type="match status" value="1"/>
</dbReference>
<comment type="similarity">
    <text evidence="1">Belongs to the short-chain dehydrogenases/reductases (SDR) family.</text>
</comment>
<protein>
    <submittedName>
        <fullName evidence="6">Uncharacterized protein</fullName>
    </submittedName>
</protein>
<proteinExistence type="inferred from homology"/>
<dbReference type="InterPro" id="IPR036291">
    <property type="entry name" value="NAD(P)-bd_dom_sf"/>
</dbReference>
<dbReference type="Proteomes" id="UP000515153">
    <property type="component" value="Unplaced"/>
</dbReference>
<dbReference type="GeneID" id="41963969"/>
<keyword evidence="2" id="KW-0521">NADP</keyword>
<feature type="region of interest" description="Disordered" evidence="4">
    <location>
        <begin position="208"/>
        <end position="240"/>
    </location>
</feature>
<dbReference type="KEGG" id="pgri:PgNI_09071"/>
<keyword evidence="5" id="KW-1185">Reference proteome</keyword>
<reference evidence="6" key="3">
    <citation type="submission" date="2025-08" db="UniProtKB">
        <authorList>
            <consortium name="RefSeq"/>
        </authorList>
    </citation>
    <scope>IDENTIFICATION</scope>
    <source>
        <strain evidence="6">NI907</strain>
    </source>
</reference>
<evidence type="ECO:0000313" key="5">
    <source>
        <dbReference type="Proteomes" id="UP000515153"/>
    </source>
</evidence>
<name>A0A6P8ARN7_PYRGI</name>
<dbReference type="RefSeq" id="XP_030977552.1">
    <property type="nucleotide sequence ID" value="XM_031129061.1"/>
</dbReference>
<evidence type="ECO:0000256" key="4">
    <source>
        <dbReference type="SAM" id="MobiDB-lite"/>
    </source>
</evidence>
<reference evidence="6" key="2">
    <citation type="submission" date="2019-10" db="EMBL/GenBank/DDBJ databases">
        <authorList>
            <consortium name="NCBI Genome Project"/>
        </authorList>
    </citation>
    <scope>NUCLEOTIDE SEQUENCE</scope>
    <source>
        <strain evidence="6">NI907</strain>
    </source>
</reference>
<dbReference type="InterPro" id="IPR020904">
    <property type="entry name" value="Sc_DH/Rdtase_CS"/>
</dbReference>